<feature type="domain" description="Luciferase-like" evidence="5">
    <location>
        <begin position="24"/>
        <end position="176"/>
    </location>
</feature>
<reference evidence="6 7" key="1">
    <citation type="submission" date="2018-05" db="EMBL/GenBank/DDBJ databases">
        <title>Genomic Encyclopedia of Type Strains, Phase IV (KMG-V): Genome sequencing to study the core and pangenomes of soil and plant-associated prokaryotes.</title>
        <authorList>
            <person name="Whitman W."/>
        </authorList>
    </citation>
    <scope>NUCLEOTIDE SEQUENCE [LARGE SCALE GENOMIC DNA]</scope>
    <source>
        <strain evidence="6 7">SCZa-39</strain>
    </source>
</reference>
<proteinExistence type="predicted"/>
<keyword evidence="2" id="KW-0288">FMN</keyword>
<dbReference type="EMBL" id="QEOB01000003">
    <property type="protein sequence ID" value="PVX85547.1"/>
    <property type="molecule type" value="Genomic_DNA"/>
</dbReference>
<evidence type="ECO:0000256" key="3">
    <source>
        <dbReference type="ARBA" id="ARBA00023002"/>
    </source>
</evidence>
<dbReference type="PANTHER" id="PTHR30011:SF16">
    <property type="entry name" value="C2H2 FINGER DOMAIN TRANSCRIPTION FACTOR (EUROFUNG)-RELATED"/>
    <property type="match status" value="1"/>
</dbReference>
<evidence type="ECO:0000259" key="5">
    <source>
        <dbReference type="Pfam" id="PF00296"/>
    </source>
</evidence>
<gene>
    <name evidence="6" type="ORF">C7402_103124</name>
</gene>
<dbReference type="InterPro" id="IPR051260">
    <property type="entry name" value="Diverse_substr_monoxygenases"/>
</dbReference>
<dbReference type="InterPro" id="IPR011251">
    <property type="entry name" value="Luciferase-like_dom"/>
</dbReference>
<accession>A0ABX5KXM1</accession>
<dbReference type="SUPFAM" id="SSF51679">
    <property type="entry name" value="Bacterial luciferase-like"/>
    <property type="match status" value="1"/>
</dbReference>
<dbReference type="Proteomes" id="UP000245712">
    <property type="component" value="Unassembled WGS sequence"/>
</dbReference>
<comment type="caution">
    <text evidence="6">The sequence shown here is derived from an EMBL/GenBank/DDBJ whole genome shotgun (WGS) entry which is preliminary data.</text>
</comment>
<evidence type="ECO:0000256" key="2">
    <source>
        <dbReference type="ARBA" id="ARBA00022643"/>
    </source>
</evidence>
<protein>
    <submittedName>
        <fullName evidence="6">Luciferase-like monooxygenase</fullName>
    </submittedName>
</protein>
<sequence length="277" mass="29729">MPTDLVGAASLGDWHLYARNACGTRFGALRDLVLAAETAGATAFVVGTEEGGFEPLTLLCALAGITSRIGLVAGIDPRVVPPYTAARRLAALDHASNGRAGWHLARTVDEAQRREYLQVVHALWDSWAPDVHHCDKDSGVYVDASRVQAVQHEGAHYQVAGPLDIPRPQQGHLPLYAMDEVAGDEPHADVQPLASERVTFGPFTVAVTPLSYRHAVPDDASTPGRDALVHLPADAAMWPDFVAALARHARGISPERMTLRARLQLDSPGLARTKEAL</sequence>
<dbReference type="PANTHER" id="PTHR30011">
    <property type="entry name" value="ALKANESULFONATE MONOOXYGENASE-RELATED"/>
    <property type="match status" value="1"/>
</dbReference>
<organism evidence="6 7">
    <name type="scientific">Paraburkholderia unamae</name>
    <dbReference type="NCBI Taxonomy" id="219649"/>
    <lineage>
        <taxon>Bacteria</taxon>
        <taxon>Pseudomonadati</taxon>
        <taxon>Pseudomonadota</taxon>
        <taxon>Betaproteobacteria</taxon>
        <taxon>Burkholderiales</taxon>
        <taxon>Burkholderiaceae</taxon>
        <taxon>Paraburkholderia</taxon>
    </lineage>
</organism>
<dbReference type="Pfam" id="PF00296">
    <property type="entry name" value="Bac_luciferase"/>
    <property type="match status" value="1"/>
</dbReference>
<evidence type="ECO:0000256" key="4">
    <source>
        <dbReference type="ARBA" id="ARBA00023033"/>
    </source>
</evidence>
<keyword evidence="4" id="KW-0503">Monooxygenase</keyword>
<dbReference type="RefSeq" id="WP_208948905.1">
    <property type="nucleotide sequence ID" value="NZ_CAJZAT010000192.1"/>
</dbReference>
<evidence type="ECO:0000313" key="7">
    <source>
        <dbReference type="Proteomes" id="UP000245712"/>
    </source>
</evidence>
<name>A0ABX5KXM1_9BURK</name>
<keyword evidence="7" id="KW-1185">Reference proteome</keyword>
<keyword evidence="1" id="KW-0285">Flavoprotein</keyword>
<keyword evidence="3" id="KW-0560">Oxidoreductase</keyword>
<dbReference type="Gene3D" id="3.20.20.30">
    <property type="entry name" value="Luciferase-like domain"/>
    <property type="match status" value="1"/>
</dbReference>
<dbReference type="InterPro" id="IPR036661">
    <property type="entry name" value="Luciferase-like_sf"/>
</dbReference>
<evidence type="ECO:0000256" key="1">
    <source>
        <dbReference type="ARBA" id="ARBA00022630"/>
    </source>
</evidence>
<evidence type="ECO:0000313" key="6">
    <source>
        <dbReference type="EMBL" id="PVX85547.1"/>
    </source>
</evidence>